<feature type="compositionally biased region" description="Low complexity" evidence="8">
    <location>
        <begin position="759"/>
        <end position="790"/>
    </location>
</feature>
<keyword evidence="5" id="KW-0677">Repeat</keyword>
<feature type="region of interest" description="Disordered" evidence="8">
    <location>
        <begin position="707"/>
        <end position="734"/>
    </location>
</feature>
<evidence type="ECO:0000256" key="6">
    <source>
        <dbReference type="ARBA" id="ARBA00022786"/>
    </source>
</evidence>
<keyword evidence="4" id="KW-0808">Transferase</keyword>
<evidence type="ECO:0000256" key="4">
    <source>
        <dbReference type="ARBA" id="ARBA00022679"/>
    </source>
</evidence>
<dbReference type="Pfam" id="PF00632">
    <property type="entry name" value="HECT"/>
    <property type="match status" value="1"/>
</dbReference>
<keyword evidence="12" id="KW-1185">Reference proteome</keyword>
<dbReference type="GO" id="GO:0016567">
    <property type="term" value="P:protein ubiquitination"/>
    <property type="evidence" value="ECO:0007669"/>
    <property type="project" value="TreeGrafter"/>
</dbReference>
<dbReference type="CDD" id="cd00201">
    <property type="entry name" value="WW"/>
    <property type="match status" value="2"/>
</dbReference>
<feature type="region of interest" description="Disordered" evidence="8">
    <location>
        <begin position="540"/>
        <end position="568"/>
    </location>
</feature>
<evidence type="ECO:0000256" key="7">
    <source>
        <dbReference type="PROSITE-ProRule" id="PRU00104"/>
    </source>
</evidence>
<feature type="active site" description="Glycyl thioester intermediate" evidence="7">
    <location>
        <position position="1465"/>
    </location>
</feature>
<dbReference type="Pfam" id="PF00397">
    <property type="entry name" value="WW"/>
    <property type="match status" value="1"/>
</dbReference>
<dbReference type="CDD" id="cd00078">
    <property type="entry name" value="HECTc"/>
    <property type="match status" value="1"/>
</dbReference>
<feature type="region of interest" description="Disordered" evidence="8">
    <location>
        <begin position="1088"/>
        <end position="1107"/>
    </location>
</feature>
<dbReference type="SMART" id="SM00119">
    <property type="entry name" value="HECTc"/>
    <property type="match status" value="1"/>
</dbReference>
<dbReference type="Proteomes" id="UP000075880">
    <property type="component" value="Unassembled WGS sequence"/>
</dbReference>
<dbReference type="Gene3D" id="2.20.70.10">
    <property type="match status" value="2"/>
</dbReference>
<dbReference type="Gene3D" id="3.30.2410.10">
    <property type="entry name" value="Hect, E3 ligase catalytic domain"/>
    <property type="match status" value="1"/>
</dbReference>
<dbReference type="InterPro" id="IPR001202">
    <property type="entry name" value="WW_dom"/>
</dbReference>
<dbReference type="InterPro" id="IPR036020">
    <property type="entry name" value="WW_dom_sf"/>
</dbReference>
<evidence type="ECO:0000259" key="10">
    <source>
        <dbReference type="PROSITE" id="PS50237"/>
    </source>
</evidence>
<dbReference type="GO" id="GO:0006511">
    <property type="term" value="P:ubiquitin-dependent protein catabolic process"/>
    <property type="evidence" value="ECO:0007669"/>
    <property type="project" value="TreeGrafter"/>
</dbReference>
<evidence type="ECO:0000313" key="12">
    <source>
        <dbReference type="Proteomes" id="UP000075880"/>
    </source>
</evidence>
<evidence type="ECO:0000259" key="9">
    <source>
        <dbReference type="PROSITE" id="PS50020"/>
    </source>
</evidence>
<dbReference type="FunFam" id="3.30.2410.10:FF:000002">
    <property type="entry name" value="E3 ubiquitin-protein ligase HECW2"/>
    <property type="match status" value="1"/>
</dbReference>
<dbReference type="PANTHER" id="PTHR11254">
    <property type="entry name" value="HECT DOMAIN UBIQUITIN-PROTEIN LIGASE"/>
    <property type="match status" value="1"/>
</dbReference>
<protein>
    <recommendedName>
        <fullName evidence="3">HECT-type E3 ubiquitin transferase</fullName>
        <ecNumber evidence="3">2.3.2.26</ecNumber>
    </recommendedName>
</protein>
<feature type="region of interest" description="Disordered" evidence="8">
    <location>
        <begin position="930"/>
        <end position="951"/>
    </location>
</feature>
<evidence type="ECO:0000313" key="11">
    <source>
        <dbReference type="EnsemblMetazoa" id="ENSAATROPP011674"/>
    </source>
</evidence>
<dbReference type="GO" id="GO:0009966">
    <property type="term" value="P:regulation of signal transduction"/>
    <property type="evidence" value="ECO:0007669"/>
    <property type="project" value="UniProtKB-ARBA"/>
</dbReference>
<feature type="region of interest" description="Disordered" evidence="8">
    <location>
        <begin position="750"/>
        <end position="790"/>
    </location>
</feature>
<dbReference type="EnsemblMetazoa" id="ENSAATROPT012862">
    <property type="protein sequence ID" value="ENSAATROPP011674"/>
    <property type="gene ID" value="ENSAATROPG010473"/>
</dbReference>
<evidence type="ECO:0000256" key="8">
    <source>
        <dbReference type="SAM" id="MobiDB-lite"/>
    </source>
</evidence>
<evidence type="ECO:0000256" key="5">
    <source>
        <dbReference type="ARBA" id="ARBA00022737"/>
    </source>
</evidence>
<dbReference type="PANTHER" id="PTHR11254:SF320">
    <property type="entry name" value="HECT-TYPE E3 UBIQUITIN TRANSFERASE"/>
    <property type="match status" value="1"/>
</dbReference>
<reference evidence="11" key="1">
    <citation type="submission" date="2024-04" db="UniProtKB">
        <authorList>
            <consortium name="EnsemblMetazoa"/>
        </authorList>
    </citation>
    <scope>IDENTIFICATION</scope>
    <source>
        <strain evidence="11">EBRO</strain>
    </source>
</reference>
<dbReference type="SUPFAM" id="SSF51045">
    <property type="entry name" value="WW domain"/>
    <property type="match status" value="2"/>
</dbReference>
<evidence type="ECO:0000256" key="1">
    <source>
        <dbReference type="ARBA" id="ARBA00000885"/>
    </source>
</evidence>
<dbReference type="InterPro" id="IPR000569">
    <property type="entry name" value="HECT_dom"/>
</dbReference>
<dbReference type="PROSITE" id="PS01159">
    <property type="entry name" value="WW_DOMAIN_1"/>
    <property type="match status" value="2"/>
</dbReference>
<comment type="pathway">
    <text evidence="2">Protein modification; protein ubiquitination.</text>
</comment>
<dbReference type="SUPFAM" id="SSF56204">
    <property type="entry name" value="Hect, E3 ligase catalytic domain"/>
    <property type="match status" value="1"/>
</dbReference>
<organism evidence="11 12">
    <name type="scientific">Anopheles atroparvus</name>
    <name type="common">European mosquito</name>
    <dbReference type="NCBI Taxonomy" id="41427"/>
    <lineage>
        <taxon>Eukaryota</taxon>
        <taxon>Metazoa</taxon>
        <taxon>Ecdysozoa</taxon>
        <taxon>Arthropoda</taxon>
        <taxon>Hexapoda</taxon>
        <taxon>Insecta</taxon>
        <taxon>Pterygota</taxon>
        <taxon>Neoptera</taxon>
        <taxon>Endopterygota</taxon>
        <taxon>Diptera</taxon>
        <taxon>Nematocera</taxon>
        <taxon>Culicoidea</taxon>
        <taxon>Culicidae</taxon>
        <taxon>Anophelinae</taxon>
        <taxon>Anopheles</taxon>
    </lineage>
</organism>
<evidence type="ECO:0000256" key="3">
    <source>
        <dbReference type="ARBA" id="ARBA00012485"/>
    </source>
</evidence>
<feature type="compositionally biased region" description="Gly residues" evidence="8">
    <location>
        <begin position="1089"/>
        <end position="1102"/>
    </location>
</feature>
<evidence type="ECO:0000256" key="2">
    <source>
        <dbReference type="ARBA" id="ARBA00004906"/>
    </source>
</evidence>
<dbReference type="Pfam" id="PF18436">
    <property type="entry name" value="HECW1_helix"/>
    <property type="match status" value="1"/>
</dbReference>
<dbReference type="PROSITE" id="PS50237">
    <property type="entry name" value="HECT"/>
    <property type="match status" value="1"/>
</dbReference>
<dbReference type="FunFam" id="3.90.1750.10:FF:000079">
    <property type="entry name" value="E3 ubiquitin-protein ligase"/>
    <property type="match status" value="1"/>
</dbReference>
<feature type="domain" description="WW" evidence="9">
    <location>
        <begin position="901"/>
        <end position="934"/>
    </location>
</feature>
<sequence length="1497" mass="162295">MSGGATGGLVASDPPDRATESEGPGEAAAVVPRPESQSAESAGETGLTVGGSNGAAGSQRRPDEQSAGGTTDTESDSDGDEEEDEEEEEEEDDPPELRAAEQQDFPPTPYEECLDMKMFEIQTEPDGNESGGMKPSPHEASGEEDGRDTGTIPGTSVSARATTTRSSAELVQRDASGHSIPAPGDAGERLEPAPADEAEEAACSGVRRKSELVPDGSALRVEQPVFNGTKKKVRPNRLSPTTPAPGSSGYRARKHLFWLGPEAVDAKPPAGAAVGGGGDELCFSLHDSPTRLHRPLERSWPPKTGHHRDPGALEAPTQQTHDADEFEPVKHRQRQRPRQGADEFSFDIIDTDEQETEGAVGGLYDRESRAANLGPSHPEDAAGESCEDDTSIVMPQRLNRVDSNGNDAADSATVGTVSTTVGSVLEDTPGVSMSKLPLRKAVKNVLPEAGCLELSGLEALGGDASLDLDPAGDPPAPSVRPHRPLTRTLSNGRADYGSAARPLLVDYTSTLLLVAGEGGAGEADPNSNLPAATAVSFRSRCPTLSPREQSPERTMANRPQPRPLTRVGGPRMAAVQDLLVCPPTPTHHARRLRAAAAASTALVDDFGPPELRTNRTHSPVPDQLLAASLVIAHPPAADDLPDGPELTMGRAADCAVRHVPSIRLPSIPERARAILAEQDVEPLPPAWEARMDSHGRIFYIDHATRTTSWQRPGPGHASTSATVLAHGSDPHRQQLDRRYQSIRRTIYEHMQRHDVNGPASRVANRVSTSSSTSATVPDGPVGRARSSSTGARTSAGFAAASSSSSSSSTSAAAAAAAAVASGSSAGSGTGTGAFHPALLMICRSDFYSMLHTNGDAIAIYNRNAALKHMVSRVRRDPACFGRYQHNRDLVALVNCFAADAADLPSGWETKLDQGGKQFFIDHVNRKTSFMDPRLPTEGPRGRHHQAARSDHAHAASPAALLLAGPPVLLPAAFVDERPVPPPRPPTTISRLANIGSPEIPVAYNDKVVAFLRQPNILEILRERHGSAACSRNLREKINAIRVEGTAALDRYSHDLELTILLSLFEDEVMTYVPPRARSPPDQGAPNIGIAGGGGGVGGGGSGRHVQRAPPLVRRDFEAKLRTFYRKLEAKGFGQGPHKLKIQVRRAHLVNDAFERIMAASRRDLQRGRLNVVWDTEEGLDYGGPSREFFYLLSRQLFNPYRNMYEYSANDIYTVQIAPAKDNEDKLPWYRFSGRVLGLALIHHCLLDAFFTRPFYKALLRLPVSLSDLESLDSSFHQSLLWIRDNDMGNGSELGLHFIVTEERPDGSSLDIELKPNGRSIPVTERNKRDYLERIIKWRLERGVLEQTEWLLRGFYEVVDHRLVSMFDASELELVISGTVEIDVADWRNNTEYRGGYHDTHVVIVWFWDVIERFSNEQRLRLLQFVTGTSSIPHDGFAGLRGSNGLRRFCIEKWGKPNALPRAHTCFNRLDLPLYPTPDVLYEKLVLAVEETNTFGIE</sequence>
<proteinExistence type="predicted"/>
<feature type="region of interest" description="Disordered" evidence="8">
    <location>
        <begin position="1"/>
        <end position="209"/>
    </location>
</feature>
<feature type="region of interest" description="Disordered" evidence="8">
    <location>
        <begin position="221"/>
        <end position="250"/>
    </location>
</feature>
<feature type="domain" description="HECT" evidence="10">
    <location>
        <begin position="1160"/>
        <end position="1497"/>
    </location>
</feature>
<keyword evidence="6 7" id="KW-0833">Ubl conjugation pathway</keyword>
<feature type="region of interest" description="Disordered" evidence="8">
    <location>
        <begin position="465"/>
        <end position="494"/>
    </location>
</feature>
<feature type="compositionally biased region" description="Low complexity" evidence="8">
    <location>
        <begin position="155"/>
        <end position="168"/>
    </location>
</feature>
<feature type="domain" description="WW" evidence="9">
    <location>
        <begin position="681"/>
        <end position="714"/>
    </location>
</feature>
<comment type="catalytic activity">
    <reaction evidence="1">
        <text>S-ubiquitinyl-[E2 ubiquitin-conjugating enzyme]-L-cysteine + [acceptor protein]-L-lysine = [E2 ubiquitin-conjugating enzyme]-L-cysteine + N(6)-ubiquitinyl-[acceptor protein]-L-lysine.</text>
        <dbReference type="EC" id="2.3.2.26"/>
    </reaction>
</comment>
<dbReference type="InterPro" id="IPR050409">
    <property type="entry name" value="E3_ubiq-protein_ligase"/>
</dbReference>
<feature type="region of interest" description="Disordered" evidence="8">
    <location>
        <begin position="292"/>
        <end position="389"/>
    </location>
</feature>
<dbReference type="EC" id="2.3.2.26" evidence="3"/>
<feature type="compositionally biased region" description="Acidic residues" evidence="8">
    <location>
        <begin position="73"/>
        <end position="94"/>
    </location>
</feature>
<dbReference type="Gene3D" id="3.30.2160.10">
    <property type="entry name" value="Hect, E3 ligase catalytic domain"/>
    <property type="match status" value="1"/>
</dbReference>
<feature type="compositionally biased region" description="Basic and acidic residues" evidence="8">
    <location>
        <begin position="321"/>
        <end position="330"/>
    </location>
</feature>
<name>A0AAG5DLM7_ANOAO</name>
<dbReference type="Gene3D" id="3.90.1750.10">
    <property type="entry name" value="Hect, E3 ligase catalytic domains"/>
    <property type="match status" value="1"/>
</dbReference>
<accession>A0AAG5DLM7</accession>
<dbReference type="SMART" id="SM00456">
    <property type="entry name" value="WW"/>
    <property type="match status" value="2"/>
</dbReference>
<dbReference type="GO" id="GO:0048814">
    <property type="term" value="P:regulation of dendrite morphogenesis"/>
    <property type="evidence" value="ECO:0007669"/>
    <property type="project" value="TreeGrafter"/>
</dbReference>
<dbReference type="InterPro" id="IPR035983">
    <property type="entry name" value="Hect_E3_ubiquitin_ligase"/>
</dbReference>
<dbReference type="InterPro" id="IPR040524">
    <property type="entry name" value="HECW1_helix"/>
</dbReference>
<dbReference type="FunFam" id="3.30.2160.10:FF:000001">
    <property type="entry name" value="E3 ubiquitin-protein ligase NEDD4-like"/>
    <property type="match status" value="1"/>
</dbReference>
<dbReference type="GO" id="GO:0061630">
    <property type="term" value="F:ubiquitin protein ligase activity"/>
    <property type="evidence" value="ECO:0007669"/>
    <property type="project" value="UniProtKB-EC"/>
</dbReference>
<dbReference type="GO" id="GO:0005737">
    <property type="term" value="C:cytoplasm"/>
    <property type="evidence" value="ECO:0007669"/>
    <property type="project" value="TreeGrafter"/>
</dbReference>
<dbReference type="PROSITE" id="PS50020">
    <property type="entry name" value="WW_DOMAIN_2"/>
    <property type="match status" value="2"/>
</dbReference>